<dbReference type="KEGG" id="fla:SY85_08480"/>
<organism evidence="1 2">
    <name type="scientific">Flavisolibacter tropicus</name>
    <dbReference type="NCBI Taxonomy" id="1492898"/>
    <lineage>
        <taxon>Bacteria</taxon>
        <taxon>Pseudomonadati</taxon>
        <taxon>Bacteroidota</taxon>
        <taxon>Chitinophagia</taxon>
        <taxon>Chitinophagales</taxon>
        <taxon>Chitinophagaceae</taxon>
        <taxon>Flavisolibacter</taxon>
    </lineage>
</organism>
<dbReference type="Proteomes" id="UP000077177">
    <property type="component" value="Chromosome"/>
</dbReference>
<proteinExistence type="predicted"/>
<evidence type="ECO:0000313" key="2">
    <source>
        <dbReference type="Proteomes" id="UP000077177"/>
    </source>
</evidence>
<keyword evidence="2" id="KW-1185">Reference proteome</keyword>
<evidence type="ECO:0000313" key="1">
    <source>
        <dbReference type="EMBL" id="ANE50531.1"/>
    </source>
</evidence>
<reference evidence="1 2" key="2">
    <citation type="journal article" date="2016" name="Int. J. Syst. Evol. Microbiol.">
        <title>Flavisolibacter tropicus sp. nov., isolated from tropical soil.</title>
        <authorList>
            <person name="Lee J.J."/>
            <person name="Kang M.S."/>
            <person name="Kim G.S."/>
            <person name="Lee C.S."/>
            <person name="Lim S."/>
            <person name="Lee J."/>
            <person name="Roh S.H."/>
            <person name="Kang H."/>
            <person name="Ha J.M."/>
            <person name="Bae S."/>
            <person name="Jung H.Y."/>
            <person name="Kim M.K."/>
        </authorList>
    </citation>
    <scope>NUCLEOTIDE SEQUENCE [LARGE SCALE GENOMIC DNA]</scope>
    <source>
        <strain evidence="1 2">LCS9</strain>
    </source>
</reference>
<dbReference type="InterPro" id="IPR011990">
    <property type="entry name" value="TPR-like_helical_dom_sf"/>
</dbReference>
<dbReference type="PROSITE" id="PS51257">
    <property type="entry name" value="PROKAR_LIPOPROTEIN"/>
    <property type="match status" value="1"/>
</dbReference>
<dbReference type="Gene3D" id="1.25.40.10">
    <property type="entry name" value="Tetratricopeptide repeat domain"/>
    <property type="match status" value="1"/>
</dbReference>
<sequence length="383" mass="45394">MTKFYSFILFLAVAVTACKTPSKAYDKGDYKEAIELAVKRLQKDPSDGETKALVQNAYKRAVDEREDNIRMLSKNTAESRYEQIYFEYRQLQSLYTLIRQQPALSNVVKPTDYSDYITTYQNKAAEVYDEKGEDVIEQGNKRSYQQAYSYFQKALQFKPNDATLKQKAQESYDMAITKIVVLPMTDQYAGGYRYNTDYRFRNFEDDLIRNLRYSANNVFVKFYTEWDARSQKIEPDEVLEMRMGRMIIGQPYEQYSTRNVSKEVVIKETIYKPDSVVKQYGKVTAQITTTRRTMVSEGDMYVTSRDKQGRILWNDIFRGEHRWQVEFSTYRGDERALSESDKAQLNSRNDLYNTPREEEIMEQILRDISYDMQYRVKNYYARY</sequence>
<accession>A0A172TTU3</accession>
<dbReference type="STRING" id="1492898.SY85_08480"/>
<protein>
    <submittedName>
        <fullName evidence="1">Uncharacterized protein</fullName>
    </submittedName>
</protein>
<dbReference type="OrthoDB" id="1489643at2"/>
<dbReference type="EMBL" id="CP011390">
    <property type="protein sequence ID" value="ANE50531.1"/>
    <property type="molecule type" value="Genomic_DNA"/>
</dbReference>
<name>A0A172TTU3_9BACT</name>
<reference evidence="2" key="1">
    <citation type="submission" date="2015-01" db="EMBL/GenBank/DDBJ databases">
        <title>Flavisolibacter sp./LCS9/ whole genome sequencing.</title>
        <authorList>
            <person name="Kim M.K."/>
            <person name="Srinivasan S."/>
            <person name="Lee J.-J."/>
        </authorList>
    </citation>
    <scope>NUCLEOTIDE SEQUENCE [LARGE SCALE GENOMIC DNA]</scope>
    <source>
        <strain evidence="2">LCS9</strain>
    </source>
</reference>
<dbReference type="RefSeq" id="WP_066403536.1">
    <property type="nucleotide sequence ID" value="NZ_CP011390.1"/>
</dbReference>
<gene>
    <name evidence="1" type="ORF">SY85_08480</name>
</gene>
<dbReference type="AlphaFoldDB" id="A0A172TTU3"/>